<reference evidence="3" key="1">
    <citation type="journal article" date="2019" name="Int. J. Syst. Evol. Microbiol.">
        <title>The Global Catalogue of Microorganisms (GCM) 10K type strain sequencing project: providing services to taxonomists for standard genome sequencing and annotation.</title>
        <authorList>
            <consortium name="The Broad Institute Genomics Platform"/>
            <consortium name="The Broad Institute Genome Sequencing Center for Infectious Disease"/>
            <person name="Wu L."/>
            <person name="Ma J."/>
        </authorList>
    </citation>
    <scope>NUCLEOTIDE SEQUENCE [LARGE SCALE GENOMIC DNA]</scope>
    <source>
        <strain evidence="3">CGMCC 4.1469</strain>
    </source>
</reference>
<dbReference type="Proteomes" id="UP001596067">
    <property type="component" value="Unassembled WGS sequence"/>
</dbReference>
<organism evidence="2 3">
    <name type="scientific">Kitasatospora aburaviensis</name>
    <dbReference type="NCBI Taxonomy" id="67265"/>
    <lineage>
        <taxon>Bacteria</taxon>
        <taxon>Bacillati</taxon>
        <taxon>Actinomycetota</taxon>
        <taxon>Actinomycetes</taxon>
        <taxon>Kitasatosporales</taxon>
        <taxon>Streptomycetaceae</taxon>
        <taxon>Kitasatospora</taxon>
    </lineage>
</organism>
<accession>A0ABW1ENB0</accession>
<evidence type="ECO:0008006" key="4">
    <source>
        <dbReference type="Google" id="ProtNLM"/>
    </source>
</evidence>
<name>A0ABW1ENB0_9ACTN</name>
<comment type="caution">
    <text evidence="2">The sequence shown here is derived from an EMBL/GenBank/DDBJ whole genome shotgun (WGS) entry which is preliminary data.</text>
</comment>
<gene>
    <name evidence="2" type="ORF">ACFP0N_00740</name>
</gene>
<dbReference type="RefSeq" id="WP_313766304.1">
    <property type="nucleotide sequence ID" value="NZ_BAAAVH010000072.1"/>
</dbReference>
<evidence type="ECO:0000313" key="2">
    <source>
        <dbReference type="EMBL" id="MFC5883503.1"/>
    </source>
</evidence>
<sequence length="436" mass="46183">MTTTPLDTARSLIEAGDPTAALRELRSAAAEVPAAQVAPLIERMAADSGFDDLAEAARTLAAEPAHPVALYQYGYACVGRGVAFLAVPALTEALRLAAPQRGGLLAGARGRADERLPILSELAVALEDEERHAEAVAVLREHDGLLRDWPERYLLAYNALMAGDAAAARAAFDRLPADAGEWQPAADRLRRSLDRAGAVVAAAQPDDPDPLHHRALRAWHFVLTGGVLATLSPYGYNAGMAGRYAFVQPGYELCRQGLERLQLITTATGTVPRSVSLLPGRADRALGLAAAELFGLPAQAYRPGVADTVVVAHSLRDLDGELLTALRERAPGEVLYEHATCWTTPPAVSADVTGLLAQVARAPWEPLGGEPDERPAQELAKDIVAADPTPIEGDGETPPDPDAGLAAFARSVGDRWLNGPRDRCRSTGPVRSSRFA</sequence>
<proteinExistence type="predicted"/>
<evidence type="ECO:0000256" key="1">
    <source>
        <dbReference type="SAM" id="MobiDB-lite"/>
    </source>
</evidence>
<feature type="region of interest" description="Disordered" evidence="1">
    <location>
        <begin position="379"/>
        <end position="436"/>
    </location>
</feature>
<evidence type="ECO:0000313" key="3">
    <source>
        <dbReference type="Proteomes" id="UP001596067"/>
    </source>
</evidence>
<keyword evidence="3" id="KW-1185">Reference proteome</keyword>
<protein>
    <recommendedName>
        <fullName evidence="4">Tetratricopeptide repeat protein</fullName>
    </recommendedName>
</protein>
<dbReference type="EMBL" id="JBHSOD010000001">
    <property type="protein sequence ID" value="MFC5883503.1"/>
    <property type="molecule type" value="Genomic_DNA"/>
</dbReference>